<comment type="catalytic activity">
    <reaction evidence="4">
        <text>3',3',3'-cAAG + H2O = A[3'-5']pG[3'-5']pAp[3'] + H(+)</text>
        <dbReference type="Rhea" id="RHEA:72867"/>
        <dbReference type="ChEBI" id="CHEBI:15377"/>
        <dbReference type="ChEBI" id="CHEBI:15378"/>
        <dbReference type="ChEBI" id="CHEBI:143810"/>
        <dbReference type="ChEBI" id="CHEBI:192533"/>
    </reaction>
    <physiologicalReaction direction="left-to-right" evidence="4">
        <dbReference type="Rhea" id="RHEA:72868"/>
    </physiologicalReaction>
</comment>
<comment type="caution">
    <text evidence="11">The sequence shown here is derived from an EMBL/GenBank/DDBJ whole genome shotgun (WGS) entry which is preliminary data.</text>
</comment>
<gene>
    <name evidence="11" type="ORF">ARC20_03210</name>
</gene>
<sequence>MGKLATIRDGLVNLVANLGTPRDKAAASLYLLPLMDDHQLANAYRGAWLPRKIVDIPALDAHRNWRTWNAEQDEISAIEAEEKRLGLQGKSLEASFKARLFGGAALYIGTGDANPSLPLDPTRIGKDGIRHLNVLTRRVLKAGELERDPESPNYGKPSVYTLSTAAGGQVNIHPSRLVIYHGAPKPDPELDVGDGWGDSVLLAVMDAVKNADSTAANIASLVFEAKVDVINIPNLMNSLSEPAYEAELLKRLQLAAMAKGINGMLVLDGEETYSNKQTNFAGLTDVMMSFMQLVSGAADIPVTRLLGQSPSGLNSTGEGDIRNYYDRIRSGQELVLTPALSVLDECLIRSSLGTRPAELFYSWRSLWQSTDKERADIGKTTADTIKTIADTRLLPDDVLSKVAVNMLTEAGVAPGLESEMADYVPTDEGEVDPDADDVAAAMLTTDAMPRPLYVHRKVTNAADIIAWAKEQGFETTLPAEDLHVTIAFSRDPVDWMKAGSDWASGENGGMTIKPGGARLIEKFGEGAVVLLFNSLELSWRHEAIKGAGASWDWPEYQPHITFTYASGEVDLEAVEPYRGAIVLGPEIFEPLDTDRKSKVREE</sequence>
<evidence type="ECO:0000256" key="1">
    <source>
        <dbReference type="ARBA" id="ARBA00022801"/>
    </source>
</evidence>
<dbReference type="EMBL" id="LLXU01000035">
    <property type="protein sequence ID" value="KRG47353.1"/>
    <property type="molecule type" value="Genomic_DNA"/>
</dbReference>
<evidence type="ECO:0000313" key="11">
    <source>
        <dbReference type="EMBL" id="KRG47353.1"/>
    </source>
</evidence>
<dbReference type="Pfam" id="PF23474">
    <property type="entry name" value="Acb1"/>
    <property type="match status" value="1"/>
</dbReference>
<evidence type="ECO:0000259" key="10">
    <source>
        <dbReference type="Pfam" id="PF23474"/>
    </source>
</evidence>
<comment type="catalytic activity">
    <reaction evidence="5">
        <text>3',3'-cGAMP + H2O = G[3'-5']pAp[3'] + H(+)</text>
        <dbReference type="Rhea" id="RHEA:72831"/>
        <dbReference type="ChEBI" id="CHEBI:15377"/>
        <dbReference type="ChEBI" id="CHEBI:15378"/>
        <dbReference type="ChEBI" id="CHEBI:71501"/>
        <dbReference type="ChEBI" id="CHEBI:192497"/>
    </reaction>
    <physiologicalReaction direction="left-to-right" evidence="5">
        <dbReference type="Rhea" id="RHEA:72832"/>
    </physiologicalReaction>
</comment>
<dbReference type="OrthoDB" id="2019396at2"/>
<evidence type="ECO:0000259" key="9">
    <source>
        <dbReference type="Pfam" id="PF06381"/>
    </source>
</evidence>
<evidence type="ECO:0000256" key="5">
    <source>
        <dbReference type="ARBA" id="ARBA00034283"/>
    </source>
</evidence>
<keyword evidence="1" id="KW-0378">Hydrolase</keyword>
<dbReference type="Pfam" id="PF06381">
    <property type="entry name" value="Phage_portal_3"/>
    <property type="match status" value="1"/>
</dbReference>
<evidence type="ECO:0000256" key="2">
    <source>
        <dbReference type="ARBA" id="ARBA00034233"/>
    </source>
</evidence>
<evidence type="ECO:0000256" key="7">
    <source>
        <dbReference type="ARBA" id="ARBA00034343"/>
    </source>
</evidence>
<protein>
    <recommendedName>
        <fullName evidence="7">Anti-CBASS protein Acb1</fullName>
    </recommendedName>
</protein>
<feature type="domain" description="Anti-CBASS protein Acb1-like N-terminal" evidence="9">
    <location>
        <begin position="39"/>
        <end position="386"/>
    </location>
</feature>
<evidence type="ECO:0000313" key="12">
    <source>
        <dbReference type="Proteomes" id="UP000051802"/>
    </source>
</evidence>
<evidence type="ECO:0000256" key="3">
    <source>
        <dbReference type="ARBA" id="ARBA00034240"/>
    </source>
</evidence>
<dbReference type="GO" id="GO:0016787">
    <property type="term" value="F:hydrolase activity"/>
    <property type="evidence" value="ECO:0007669"/>
    <property type="project" value="UniProtKB-KW"/>
</dbReference>
<dbReference type="AlphaFoldDB" id="A0A0R0ARR2"/>
<accession>A0A0R0ARR2</accession>
<dbReference type="NCBIfam" id="TIGR01555">
    <property type="entry name" value="phge_rel_HI1409"/>
    <property type="match status" value="1"/>
</dbReference>
<comment type="similarity">
    <text evidence="6">Belongs to the anti-CBASS protein Acb1 family.</text>
</comment>
<evidence type="ECO:0000256" key="6">
    <source>
        <dbReference type="ARBA" id="ARBA00034316"/>
    </source>
</evidence>
<dbReference type="InterPro" id="IPR006445">
    <property type="entry name" value="Phage-assoc_HI1409"/>
</dbReference>
<feature type="domain" description="Anti-CBASS protein Acb1-like C-terminal" evidence="10">
    <location>
        <begin position="451"/>
        <end position="597"/>
    </location>
</feature>
<name>A0A0R0ARR2_9GAMM</name>
<keyword evidence="12" id="KW-1185">Reference proteome</keyword>
<dbReference type="InterPro" id="IPR056175">
    <property type="entry name" value="Acb1-like_C"/>
</dbReference>
<dbReference type="Proteomes" id="UP000051802">
    <property type="component" value="Unassembled WGS sequence"/>
</dbReference>
<dbReference type="InterPro" id="IPR024459">
    <property type="entry name" value="Acb1-like_N"/>
</dbReference>
<comment type="catalytic activity">
    <reaction evidence="3">
        <text>3',3',3'-c-tri-AMP + H2O = A[3'-5']pA[3'-5']pAp[3'] + H(+)</text>
        <dbReference type="Rhea" id="RHEA:72859"/>
        <dbReference type="ChEBI" id="CHEBI:15377"/>
        <dbReference type="ChEBI" id="CHEBI:15378"/>
        <dbReference type="ChEBI" id="CHEBI:192523"/>
        <dbReference type="ChEBI" id="CHEBI:192530"/>
    </reaction>
    <physiologicalReaction direction="left-to-right" evidence="3">
        <dbReference type="Rhea" id="RHEA:72860"/>
    </physiologicalReaction>
</comment>
<dbReference type="STRING" id="676599.ARC20_03210"/>
<reference evidence="11 12" key="1">
    <citation type="submission" date="2015-10" db="EMBL/GenBank/DDBJ databases">
        <title>Genome sequencing and analysis of members of genus Stenotrophomonas.</title>
        <authorList>
            <person name="Patil P.P."/>
            <person name="Midha S."/>
            <person name="Patil P.B."/>
        </authorList>
    </citation>
    <scope>NUCLEOTIDE SEQUENCE [LARGE SCALE GENOMIC DNA]</scope>
    <source>
        <strain evidence="11 12">JCM 16536</strain>
    </source>
</reference>
<comment type="catalytic activity">
    <reaction evidence="2">
        <text>3',3',3'-cAAG + H2O = G[3'-5']pA[3'-5']pAp[3'] + H(+)</text>
        <dbReference type="Rhea" id="RHEA:72863"/>
        <dbReference type="ChEBI" id="CHEBI:15377"/>
        <dbReference type="ChEBI" id="CHEBI:15378"/>
        <dbReference type="ChEBI" id="CHEBI:143810"/>
        <dbReference type="ChEBI" id="CHEBI:192532"/>
    </reaction>
    <physiologicalReaction direction="left-to-right" evidence="2">
        <dbReference type="Rhea" id="RHEA:72864"/>
    </physiologicalReaction>
</comment>
<organism evidence="11 12">
    <name type="scientific">Stenotrophomonas panacihumi</name>
    <dbReference type="NCBI Taxonomy" id="676599"/>
    <lineage>
        <taxon>Bacteria</taxon>
        <taxon>Pseudomonadati</taxon>
        <taxon>Pseudomonadota</taxon>
        <taxon>Gammaproteobacteria</taxon>
        <taxon>Lysobacterales</taxon>
        <taxon>Lysobacteraceae</taxon>
        <taxon>Stenotrophomonas</taxon>
    </lineage>
</organism>
<proteinExistence type="inferred from homology"/>
<dbReference type="RefSeq" id="WP_057643395.1">
    <property type="nucleotide sequence ID" value="NZ_LLXU01000035.1"/>
</dbReference>
<comment type="catalytic activity">
    <reaction evidence="8">
        <text>3',3'-cUAMP + H2O = U[3'-5']pAp[3'] + H(+)</text>
        <dbReference type="Rhea" id="RHEA:72835"/>
        <dbReference type="ChEBI" id="CHEBI:15377"/>
        <dbReference type="ChEBI" id="CHEBI:15378"/>
        <dbReference type="ChEBI" id="CHEBI:143809"/>
        <dbReference type="ChEBI" id="CHEBI:192498"/>
    </reaction>
    <physiologicalReaction direction="left-to-right" evidence="8">
        <dbReference type="Rhea" id="RHEA:72836"/>
    </physiologicalReaction>
</comment>
<evidence type="ECO:0000256" key="4">
    <source>
        <dbReference type="ARBA" id="ARBA00034244"/>
    </source>
</evidence>
<evidence type="ECO:0000256" key="8">
    <source>
        <dbReference type="ARBA" id="ARBA00048123"/>
    </source>
</evidence>